<dbReference type="Gene3D" id="3.30.420.40">
    <property type="match status" value="2"/>
</dbReference>
<proteinExistence type="inferred from homology"/>
<evidence type="ECO:0000256" key="5">
    <source>
        <dbReference type="HAMAP-Rule" id="MF_02033"/>
    </source>
</evidence>
<name>A0A545T0S0_9PROT</name>
<dbReference type="OrthoDB" id="9810567at2"/>
<evidence type="ECO:0000256" key="6">
    <source>
        <dbReference type="PIRNR" id="PIRNR003101"/>
    </source>
</evidence>
<dbReference type="CDD" id="cd24048">
    <property type="entry name" value="ASKHA_NBD_FtsA"/>
    <property type="match status" value="1"/>
</dbReference>
<keyword evidence="1 5" id="KW-1003">Cell membrane</keyword>
<comment type="caution">
    <text evidence="8">The sequence shown here is derived from an EMBL/GenBank/DDBJ whole genome shotgun (WGS) entry which is preliminary data.</text>
</comment>
<keyword evidence="4 5" id="KW-0131">Cell cycle</keyword>
<evidence type="ECO:0000256" key="3">
    <source>
        <dbReference type="ARBA" id="ARBA00023136"/>
    </source>
</evidence>
<dbReference type="InterPro" id="IPR003494">
    <property type="entry name" value="SHS2_FtsA"/>
</dbReference>
<dbReference type="NCBIfam" id="TIGR01174">
    <property type="entry name" value="ftsA"/>
    <property type="match status" value="1"/>
</dbReference>
<evidence type="ECO:0000313" key="9">
    <source>
        <dbReference type="Proteomes" id="UP000315252"/>
    </source>
</evidence>
<evidence type="ECO:0000256" key="2">
    <source>
        <dbReference type="ARBA" id="ARBA00022618"/>
    </source>
</evidence>
<dbReference type="Proteomes" id="UP000315252">
    <property type="component" value="Unassembled WGS sequence"/>
</dbReference>
<dbReference type="PANTHER" id="PTHR32432">
    <property type="entry name" value="CELL DIVISION PROTEIN FTSA-RELATED"/>
    <property type="match status" value="1"/>
</dbReference>
<evidence type="ECO:0000259" key="7">
    <source>
        <dbReference type="SMART" id="SM00842"/>
    </source>
</evidence>
<protein>
    <recommendedName>
        <fullName evidence="5 6">Cell division protein FtsA</fullName>
    </recommendedName>
</protein>
<sequence>MNKRLDKIHNGLVAALDVGSSKVCCFIAKVEGNQQPRIVGIGHQESRGIKAGAVVDMEELETSILNAVHAAEQMAGETIDRVVVNLSGGYPASSSVGVEVSINGHEVGDADLRRALEYGQELQTSNGDSEPGRQLIHSIPTAYSIDGSRGIRDPRGMHGEQLGVHMHIITAAAGAVRNLATCIRRCHLDISGFVVSPYAAGLSALVEDEMNLGVTVIDLGGGTTTIAVFFEGNVIYTDVAPIGGMHVTNDIARGLSTPLVHAERMKTLYGHALAAAADDREIIDVPQVGEDEQNATQQVPRSLLVGIIQPRLEETFELVRSRLEASGFDKIAGRRVVLTGGGSQLSGIGDLAGLILDKQVRIGRPLRVTGLAEATAGAAYATCAGLLLYAIASDIAVPRDVPQQIKEPGNLVGRVGHWFREHF</sequence>
<feature type="domain" description="SHS2" evidence="7">
    <location>
        <begin position="13"/>
        <end position="204"/>
    </location>
</feature>
<dbReference type="EMBL" id="VHSH01000015">
    <property type="protein sequence ID" value="TQV70827.1"/>
    <property type="molecule type" value="Genomic_DNA"/>
</dbReference>
<dbReference type="InterPro" id="IPR020823">
    <property type="entry name" value="Cell_div_FtsA"/>
</dbReference>
<comment type="similarity">
    <text evidence="5 6">Belongs to the FtsA/MreB family.</text>
</comment>
<evidence type="ECO:0000256" key="1">
    <source>
        <dbReference type="ARBA" id="ARBA00022475"/>
    </source>
</evidence>
<comment type="function">
    <text evidence="5 6">Cell division protein that is involved in the assembly of the Z ring. May serve as a membrane anchor for the Z ring.</text>
</comment>
<dbReference type="GO" id="GO:0032153">
    <property type="term" value="C:cell division site"/>
    <property type="evidence" value="ECO:0007669"/>
    <property type="project" value="UniProtKB-UniRule"/>
</dbReference>
<dbReference type="RefSeq" id="WP_142899634.1">
    <property type="nucleotide sequence ID" value="NZ_ML660066.1"/>
</dbReference>
<dbReference type="AlphaFoldDB" id="A0A545T0S0"/>
<dbReference type="InterPro" id="IPR043129">
    <property type="entry name" value="ATPase_NBD"/>
</dbReference>
<accession>A0A545T0S0</accession>
<reference evidence="8 9" key="1">
    <citation type="submission" date="2019-06" db="EMBL/GenBank/DDBJ databases">
        <title>Whole genome sequence for Rhodospirillaceae sp. R148.</title>
        <authorList>
            <person name="Wang G."/>
        </authorList>
    </citation>
    <scope>NUCLEOTIDE SEQUENCE [LARGE SCALE GENOMIC DNA]</scope>
    <source>
        <strain evidence="8 9">R148</strain>
    </source>
</reference>
<evidence type="ECO:0000256" key="4">
    <source>
        <dbReference type="ARBA" id="ARBA00023306"/>
    </source>
</evidence>
<dbReference type="Pfam" id="PF14450">
    <property type="entry name" value="FtsA"/>
    <property type="match status" value="1"/>
</dbReference>
<dbReference type="GO" id="GO:0043093">
    <property type="term" value="P:FtsZ-dependent cytokinesis"/>
    <property type="evidence" value="ECO:0007669"/>
    <property type="project" value="UniProtKB-UniRule"/>
</dbReference>
<organism evidence="8 9">
    <name type="scientific">Denitrobaculum tricleocarpae</name>
    <dbReference type="NCBI Taxonomy" id="2591009"/>
    <lineage>
        <taxon>Bacteria</taxon>
        <taxon>Pseudomonadati</taxon>
        <taxon>Pseudomonadota</taxon>
        <taxon>Alphaproteobacteria</taxon>
        <taxon>Rhodospirillales</taxon>
        <taxon>Rhodospirillaceae</taxon>
        <taxon>Denitrobaculum</taxon>
    </lineage>
</organism>
<keyword evidence="3 5" id="KW-0472">Membrane</keyword>
<gene>
    <name evidence="5 8" type="primary">ftsA</name>
    <name evidence="8" type="ORF">FKG95_27285</name>
</gene>
<comment type="subunit">
    <text evidence="5">Self-interacts. Interacts with FtsZ.</text>
</comment>
<comment type="subcellular location">
    <subcellularLocation>
        <location evidence="5">Cell membrane</location>
        <topology evidence="5">Peripheral membrane protein</topology>
        <orientation evidence="5">Cytoplasmic side</orientation>
    </subcellularLocation>
    <text evidence="5">Localizes to the Z ring in an FtsZ-dependent manner. Targeted to the membrane through a conserved C-terminal amphipathic helix.</text>
</comment>
<keyword evidence="2 5" id="KW-0132">Cell division</keyword>
<dbReference type="Pfam" id="PF02491">
    <property type="entry name" value="SHS2_FTSA"/>
    <property type="match status" value="1"/>
</dbReference>
<keyword evidence="9" id="KW-1185">Reference proteome</keyword>
<evidence type="ECO:0000313" key="8">
    <source>
        <dbReference type="EMBL" id="TQV70827.1"/>
    </source>
</evidence>
<dbReference type="HAMAP" id="MF_02033">
    <property type="entry name" value="FtsA"/>
    <property type="match status" value="1"/>
</dbReference>
<dbReference type="Gene3D" id="3.30.1490.110">
    <property type="match status" value="1"/>
</dbReference>
<dbReference type="SMART" id="SM00842">
    <property type="entry name" value="FtsA"/>
    <property type="match status" value="1"/>
</dbReference>
<dbReference type="PANTHER" id="PTHR32432:SF4">
    <property type="entry name" value="CELL DIVISION PROTEIN FTSA"/>
    <property type="match status" value="1"/>
</dbReference>
<dbReference type="InterPro" id="IPR050696">
    <property type="entry name" value="FtsA/MreB"/>
</dbReference>
<dbReference type="GO" id="GO:0009898">
    <property type="term" value="C:cytoplasmic side of plasma membrane"/>
    <property type="evidence" value="ECO:0007669"/>
    <property type="project" value="UniProtKB-UniRule"/>
</dbReference>
<dbReference type="SUPFAM" id="SSF53067">
    <property type="entry name" value="Actin-like ATPase domain"/>
    <property type="match status" value="2"/>
</dbReference>
<dbReference type="PIRSF" id="PIRSF003101">
    <property type="entry name" value="FtsA"/>
    <property type="match status" value="1"/>
</dbReference>